<evidence type="ECO:0000313" key="3">
    <source>
        <dbReference type="WBParaSite" id="GPUH_0000160501-mRNA-1"/>
    </source>
</evidence>
<gene>
    <name evidence="1" type="ORF">GPUH_LOCUS1601</name>
</gene>
<organism evidence="3">
    <name type="scientific">Gongylonema pulchrum</name>
    <dbReference type="NCBI Taxonomy" id="637853"/>
    <lineage>
        <taxon>Eukaryota</taxon>
        <taxon>Metazoa</taxon>
        <taxon>Ecdysozoa</taxon>
        <taxon>Nematoda</taxon>
        <taxon>Chromadorea</taxon>
        <taxon>Rhabditida</taxon>
        <taxon>Spirurina</taxon>
        <taxon>Spiruromorpha</taxon>
        <taxon>Spiruroidea</taxon>
        <taxon>Gongylonematidae</taxon>
        <taxon>Gongylonema</taxon>
    </lineage>
</organism>
<dbReference type="PANTHER" id="PTHR19862:SF14">
    <property type="entry name" value="WD REPEAT-CONTAINING PROTEIN 48"/>
    <property type="match status" value="1"/>
</dbReference>
<accession>A0A183CYR0</accession>
<dbReference type="InterPro" id="IPR051246">
    <property type="entry name" value="WDR48"/>
</dbReference>
<evidence type="ECO:0000313" key="2">
    <source>
        <dbReference type="Proteomes" id="UP000271098"/>
    </source>
</evidence>
<keyword evidence="2" id="KW-1185">Reference proteome</keyword>
<dbReference type="AlphaFoldDB" id="A0A183CYR0"/>
<dbReference type="PANTHER" id="PTHR19862">
    <property type="entry name" value="WD REPEAT-CONTAINING PROTEIN 48"/>
    <property type="match status" value="1"/>
</dbReference>
<dbReference type="OrthoDB" id="2421129at2759"/>
<reference evidence="3" key="1">
    <citation type="submission" date="2016-06" db="UniProtKB">
        <authorList>
            <consortium name="WormBaseParasite"/>
        </authorList>
    </citation>
    <scope>IDENTIFICATION</scope>
</reference>
<dbReference type="GO" id="GO:0043130">
    <property type="term" value="F:ubiquitin binding"/>
    <property type="evidence" value="ECO:0007669"/>
    <property type="project" value="TreeGrafter"/>
</dbReference>
<protein>
    <submittedName>
        <fullName evidence="3">WD_REPEATS_REGION domain-containing protein</fullName>
    </submittedName>
</protein>
<name>A0A183CYR0_9BILA</name>
<evidence type="ECO:0000313" key="1">
    <source>
        <dbReference type="EMBL" id="VDK30488.1"/>
    </source>
</evidence>
<dbReference type="EMBL" id="UYRT01002015">
    <property type="protein sequence ID" value="VDK30488.1"/>
    <property type="molecule type" value="Genomic_DNA"/>
</dbReference>
<dbReference type="Proteomes" id="UP000271098">
    <property type="component" value="Unassembled WGS sequence"/>
</dbReference>
<reference evidence="1 2" key="2">
    <citation type="submission" date="2018-11" db="EMBL/GenBank/DDBJ databases">
        <authorList>
            <consortium name="Pathogen Informatics"/>
        </authorList>
    </citation>
    <scope>NUCLEOTIDE SEQUENCE [LARGE SCALE GENOMIC DNA]</scope>
</reference>
<dbReference type="GO" id="GO:0000724">
    <property type="term" value="P:double-strand break repair via homologous recombination"/>
    <property type="evidence" value="ECO:0007669"/>
    <property type="project" value="TreeGrafter"/>
</dbReference>
<dbReference type="WBParaSite" id="GPUH_0000160501-mRNA-1">
    <property type="protein sequence ID" value="GPUH_0000160501-mRNA-1"/>
    <property type="gene ID" value="GPUH_0000160501"/>
</dbReference>
<proteinExistence type="predicted"/>
<sequence>MVPCVYEPDVIIPGAASIRQHVVLNDKRHIITKDTDDNVAMWDVLKGKKVSDHGKRPMEEVIKDNFKKVFVPSWFTVDLKSGMLQITLDESDFFSAWVSAKDAGFFDSTSETKINYGGMLLRALFEHWSRSFSDIDEDSPTHRFNSVPDHTPLILWYAKIYANLPHFKEKLL</sequence>